<evidence type="ECO:0000256" key="1">
    <source>
        <dbReference type="ARBA" id="ARBA00004651"/>
    </source>
</evidence>
<dbReference type="Proteomes" id="UP000577362">
    <property type="component" value="Unassembled WGS sequence"/>
</dbReference>
<dbReference type="GO" id="GO:0015774">
    <property type="term" value="P:polysaccharide transport"/>
    <property type="evidence" value="ECO:0007669"/>
    <property type="project" value="UniProtKB-KW"/>
</dbReference>
<evidence type="ECO:0000256" key="3">
    <source>
        <dbReference type="ARBA" id="ARBA00022448"/>
    </source>
</evidence>
<comment type="subcellular location">
    <subcellularLocation>
        <location evidence="11">Cell inner membrane</location>
        <topology evidence="11">Multi-pass membrane protein</topology>
    </subcellularLocation>
    <subcellularLocation>
        <location evidence="1">Cell membrane</location>
        <topology evidence="1">Multi-pass membrane protein</topology>
    </subcellularLocation>
</comment>
<dbReference type="Pfam" id="PF01061">
    <property type="entry name" value="ABC2_membrane"/>
    <property type="match status" value="1"/>
</dbReference>
<comment type="caution">
    <text evidence="13">The sequence shown here is derived from an EMBL/GenBank/DDBJ whole genome shotgun (WGS) entry which is preliminary data.</text>
</comment>
<feature type="transmembrane region" description="Helical" evidence="11">
    <location>
        <begin position="199"/>
        <end position="218"/>
    </location>
</feature>
<dbReference type="InterPro" id="IPR013525">
    <property type="entry name" value="ABC2_TM"/>
</dbReference>
<keyword evidence="7" id="KW-0972">Capsule biogenesis/degradation</keyword>
<keyword evidence="14" id="KW-1185">Reference proteome</keyword>
<dbReference type="PIRSF" id="PIRSF006648">
    <property type="entry name" value="DrrB"/>
    <property type="match status" value="1"/>
</dbReference>
<dbReference type="GO" id="GO:0140359">
    <property type="term" value="F:ABC-type transporter activity"/>
    <property type="evidence" value="ECO:0007669"/>
    <property type="project" value="InterPro"/>
</dbReference>
<dbReference type="RefSeq" id="WP_183315899.1">
    <property type="nucleotide sequence ID" value="NZ_JACIEN010000001.1"/>
</dbReference>
<feature type="transmembrane region" description="Helical" evidence="11">
    <location>
        <begin position="165"/>
        <end position="187"/>
    </location>
</feature>
<dbReference type="PRINTS" id="PR00164">
    <property type="entry name" value="ABC2TRNSPORT"/>
</dbReference>
<feature type="domain" description="ABC transmembrane type-2" evidence="12">
    <location>
        <begin position="51"/>
        <end position="276"/>
    </location>
</feature>
<evidence type="ECO:0000259" key="12">
    <source>
        <dbReference type="PROSITE" id="PS51012"/>
    </source>
</evidence>
<evidence type="ECO:0000256" key="10">
    <source>
        <dbReference type="ARBA" id="ARBA00023136"/>
    </source>
</evidence>
<feature type="transmembrane region" description="Helical" evidence="11">
    <location>
        <begin position="81"/>
        <end position="103"/>
    </location>
</feature>
<dbReference type="GO" id="GO:0043190">
    <property type="term" value="C:ATP-binding cassette (ABC) transporter complex"/>
    <property type="evidence" value="ECO:0007669"/>
    <property type="project" value="InterPro"/>
</dbReference>
<keyword evidence="6 11" id="KW-0812">Transmembrane</keyword>
<keyword evidence="9" id="KW-0625">Polysaccharide transport</keyword>
<organism evidence="13 14">
    <name type="scientific">Chelatococcus caeni</name>
    <dbReference type="NCBI Taxonomy" id="1348468"/>
    <lineage>
        <taxon>Bacteria</taxon>
        <taxon>Pseudomonadati</taxon>
        <taxon>Pseudomonadota</taxon>
        <taxon>Alphaproteobacteria</taxon>
        <taxon>Hyphomicrobiales</taxon>
        <taxon>Chelatococcaceae</taxon>
        <taxon>Chelatococcus</taxon>
    </lineage>
</organism>
<dbReference type="AlphaFoldDB" id="A0A840BWF3"/>
<evidence type="ECO:0000313" key="13">
    <source>
        <dbReference type="EMBL" id="MBB4016042.1"/>
    </source>
</evidence>
<comment type="similarity">
    <text evidence="2 11">Belongs to the ABC-2 integral membrane protein family.</text>
</comment>
<feature type="transmembrane region" description="Helical" evidence="11">
    <location>
        <begin position="53"/>
        <end position="75"/>
    </location>
</feature>
<evidence type="ECO:0000256" key="9">
    <source>
        <dbReference type="ARBA" id="ARBA00023047"/>
    </source>
</evidence>
<keyword evidence="5" id="KW-0762">Sugar transport</keyword>
<keyword evidence="3 11" id="KW-0813">Transport</keyword>
<dbReference type="PANTHER" id="PTHR30413:SF10">
    <property type="entry name" value="CAPSULE POLYSACCHARIDE EXPORT INNER-MEMBRANE PROTEIN CTRC"/>
    <property type="match status" value="1"/>
</dbReference>
<evidence type="ECO:0000313" key="14">
    <source>
        <dbReference type="Proteomes" id="UP000577362"/>
    </source>
</evidence>
<sequence>MNSQAPIGLVNPHAVPSIAFGEIMRTAARNRGLIAALILREVASRYRGSGLGLIWAVLNPLIMVGIYTFVFGVAFKARWAGGTGATVEFALLLFCGLIVYNVLSECLVRAPVLITSNPNYVKKVIFPLEVLPFVLVGAALFNALVSFGVWFAICSFFFRLPNATIIFVPLALVPLAVLALGVGWLLASLGVFVRDLAQVVPFVATMLLFLSPVFYPVAALPEVIRPFVYFNPLTLPIETVRQLLFLGGAINWPAWAVFCIGSTLFCYASFVWFQKTRKGFADVV</sequence>
<feature type="transmembrane region" description="Helical" evidence="11">
    <location>
        <begin position="124"/>
        <end position="153"/>
    </location>
</feature>
<protein>
    <recommendedName>
        <fullName evidence="11">Transport permease protein</fullName>
    </recommendedName>
</protein>
<keyword evidence="10 11" id="KW-0472">Membrane</keyword>
<dbReference type="EMBL" id="JACIEN010000001">
    <property type="protein sequence ID" value="MBB4016042.1"/>
    <property type="molecule type" value="Genomic_DNA"/>
</dbReference>
<dbReference type="InterPro" id="IPR047817">
    <property type="entry name" value="ABC2_TM_bact-type"/>
</dbReference>
<gene>
    <name evidence="13" type="ORF">GGR16_001048</name>
</gene>
<evidence type="ECO:0000256" key="5">
    <source>
        <dbReference type="ARBA" id="ARBA00022597"/>
    </source>
</evidence>
<feature type="transmembrane region" description="Helical" evidence="11">
    <location>
        <begin position="252"/>
        <end position="273"/>
    </location>
</feature>
<evidence type="ECO:0000256" key="6">
    <source>
        <dbReference type="ARBA" id="ARBA00022692"/>
    </source>
</evidence>
<name>A0A840BWF3_9HYPH</name>
<evidence type="ECO:0000256" key="7">
    <source>
        <dbReference type="ARBA" id="ARBA00022903"/>
    </source>
</evidence>
<dbReference type="PANTHER" id="PTHR30413">
    <property type="entry name" value="INNER MEMBRANE TRANSPORT PERMEASE"/>
    <property type="match status" value="1"/>
</dbReference>
<evidence type="ECO:0000256" key="8">
    <source>
        <dbReference type="ARBA" id="ARBA00022989"/>
    </source>
</evidence>
<keyword evidence="4 11" id="KW-1003">Cell membrane</keyword>
<evidence type="ECO:0000256" key="11">
    <source>
        <dbReference type="RuleBase" id="RU361157"/>
    </source>
</evidence>
<proteinExistence type="inferred from homology"/>
<accession>A0A840BWF3</accession>
<dbReference type="PROSITE" id="PS51012">
    <property type="entry name" value="ABC_TM2"/>
    <property type="match status" value="1"/>
</dbReference>
<keyword evidence="8 11" id="KW-1133">Transmembrane helix</keyword>
<evidence type="ECO:0000256" key="2">
    <source>
        <dbReference type="ARBA" id="ARBA00007783"/>
    </source>
</evidence>
<evidence type="ECO:0000256" key="4">
    <source>
        <dbReference type="ARBA" id="ARBA00022475"/>
    </source>
</evidence>
<dbReference type="InterPro" id="IPR000412">
    <property type="entry name" value="ABC_2_transport"/>
</dbReference>
<dbReference type="GO" id="GO:0015920">
    <property type="term" value="P:lipopolysaccharide transport"/>
    <property type="evidence" value="ECO:0007669"/>
    <property type="project" value="TreeGrafter"/>
</dbReference>
<reference evidence="13 14" key="1">
    <citation type="submission" date="2020-08" db="EMBL/GenBank/DDBJ databases">
        <title>Genomic Encyclopedia of Type Strains, Phase IV (KMG-IV): sequencing the most valuable type-strain genomes for metagenomic binning, comparative biology and taxonomic classification.</title>
        <authorList>
            <person name="Goeker M."/>
        </authorList>
    </citation>
    <scope>NUCLEOTIDE SEQUENCE [LARGE SCALE GENOMIC DNA]</scope>
    <source>
        <strain evidence="13 14">DSM 103737</strain>
    </source>
</reference>